<dbReference type="EMBL" id="CP001291">
    <property type="protein sequence ID" value="ACK70086.1"/>
    <property type="molecule type" value="Genomic_DNA"/>
</dbReference>
<dbReference type="STRING" id="65393.PCC7424_1648"/>
<dbReference type="eggNOG" id="COG2948">
    <property type="taxonomic scope" value="Bacteria"/>
</dbReference>
<sequence>MVKLSNSNSKTSKFLALLMSATTIIPMMPLIPATAQPASTPRRSTVVQRQIAVPRGTQIAVRHEDAKKIVVSRDETMPVTLQVALNITDNNGTVLIPAGSEIIGQVEPAGNGSQFVAQELVINENQRYYLDATSRVVTKTETISGGANTEDILKGTLAGAGAATIIAGVTGNRRIEPLEILGGAAVGTLAGWALPETGVLGGSRKEVISINPNQDLTLTLESPLTVGTRVNPNQNGRYY</sequence>
<accession>B7KAX6</accession>
<reference evidence="3" key="1">
    <citation type="journal article" date="2011" name="MBio">
        <title>Novel metabolic attributes of the genus Cyanothece, comprising a group of unicellular nitrogen-fixing Cyanobacteria.</title>
        <authorList>
            <person name="Bandyopadhyay A."/>
            <person name="Elvitigala T."/>
            <person name="Welsh E."/>
            <person name="Stockel J."/>
            <person name="Liberton M."/>
            <person name="Min H."/>
            <person name="Sherman L.A."/>
            <person name="Pakrasi H.B."/>
        </authorList>
    </citation>
    <scope>NUCLEOTIDE SEQUENCE [LARGE SCALE GENOMIC DNA]</scope>
    <source>
        <strain evidence="3">PCC 7424</strain>
    </source>
</reference>
<evidence type="ECO:0000313" key="2">
    <source>
        <dbReference type="EMBL" id="ACK70086.1"/>
    </source>
</evidence>
<evidence type="ECO:0000313" key="3">
    <source>
        <dbReference type="Proteomes" id="UP000002384"/>
    </source>
</evidence>
<keyword evidence="3" id="KW-1185">Reference proteome</keyword>
<organism evidence="2 3">
    <name type="scientific">Gloeothece citriformis (strain PCC 7424)</name>
    <name type="common">Cyanothece sp. (strain PCC 7424)</name>
    <dbReference type="NCBI Taxonomy" id="65393"/>
    <lineage>
        <taxon>Bacteria</taxon>
        <taxon>Bacillati</taxon>
        <taxon>Cyanobacteriota</taxon>
        <taxon>Cyanophyceae</taxon>
        <taxon>Oscillatoriophycideae</taxon>
        <taxon>Chroococcales</taxon>
        <taxon>Aphanothecaceae</taxon>
        <taxon>Gloeothece</taxon>
        <taxon>Gloeothece citriformis</taxon>
    </lineage>
</organism>
<dbReference type="AlphaFoldDB" id="B7KAX6"/>
<proteinExistence type="predicted"/>
<evidence type="ECO:0008006" key="4">
    <source>
        <dbReference type="Google" id="ProtNLM"/>
    </source>
</evidence>
<dbReference type="KEGG" id="cyc:PCC7424_1648"/>
<keyword evidence="1" id="KW-0732">Signal</keyword>
<evidence type="ECO:0000256" key="1">
    <source>
        <dbReference type="SAM" id="SignalP"/>
    </source>
</evidence>
<dbReference type="Proteomes" id="UP000002384">
    <property type="component" value="Chromosome"/>
</dbReference>
<dbReference type="RefSeq" id="WP_012599030.1">
    <property type="nucleotide sequence ID" value="NC_011729.1"/>
</dbReference>
<gene>
    <name evidence="2" type="ordered locus">PCC7424_1648</name>
</gene>
<dbReference type="HOGENOM" id="CLU_069770_0_0_3"/>
<feature type="chain" id="PRO_5002858834" description="S-layer domain protein" evidence="1">
    <location>
        <begin position="36"/>
        <end position="239"/>
    </location>
</feature>
<protein>
    <recommendedName>
        <fullName evidence="4">S-layer domain protein</fullName>
    </recommendedName>
</protein>
<feature type="signal peptide" evidence="1">
    <location>
        <begin position="1"/>
        <end position="35"/>
    </location>
</feature>
<name>B7KAX6_GLOC7</name>
<dbReference type="OrthoDB" id="9767597at2"/>